<dbReference type="Proteomes" id="UP000095347">
    <property type="component" value="Unassembled WGS sequence"/>
</dbReference>
<keyword evidence="2" id="KW-1185">Reference proteome</keyword>
<protein>
    <submittedName>
        <fullName evidence="1">Uncharacterized protein</fullName>
    </submittedName>
</protein>
<comment type="caution">
    <text evidence="1">The sequence shown here is derived from an EMBL/GenBank/DDBJ whole genome shotgun (WGS) entry which is preliminary data.</text>
</comment>
<reference evidence="2" key="1">
    <citation type="submission" date="2016-07" db="EMBL/GenBank/DDBJ databases">
        <authorList>
            <person name="Florea S."/>
            <person name="Webb J.S."/>
            <person name="Jaromczyk J."/>
            <person name="Schardl C.L."/>
        </authorList>
    </citation>
    <scope>NUCLEOTIDE SEQUENCE [LARGE SCALE GENOMIC DNA]</scope>
    <source>
        <strain evidence="2">MV-1</strain>
    </source>
</reference>
<dbReference type="EMBL" id="MCGG01000067">
    <property type="protein sequence ID" value="OEJ64641.1"/>
    <property type="molecule type" value="Genomic_DNA"/>
</dbReference>
<sequence>MPLGLDDAIRHADLLPLFLLFTPVRPGGKSFEITAKYGLLTKTSKKKPIAVRITALSYLPLHTPCPALLPDGLCAVHETKPQRCRTMPLSGSRAEDDQTDLLIPKAGWECDISTEAPVVYADKVITERTQFIAERRQLEADAAILRPFGEFMMAGLPALRQDIDKMALRPQGGHVVVSFFPLLTRLGTVDVVDFAAKQSIVLQKFVDFTCDKPEFSSEHGRYQAALDEYGKVLKV</sequence>
<dbReference type="AlphaFoldDB" id="A0A1E5Q4I6"/>
<name>A0A1E5Q4I6_9PROT</name>
<evidence type="ECO:0000313" key="2">
    <source>
        <dbReference type="Proteomes" id="UP000095347"/>
    </source>
</evidence>
<organism evidence="1 2">
    <name type="scientific">Magnetovibrio blakemorei</name>
    <dbReference type="NCBI Taxonomy" id="28181"/>
    <lineage>
        <taxon>Bacteria</taxon>
        <taxon>Pseudomonadati</taxon>
        <taxon>Pseudomonadota</taxon>
        <taxon>Alphaproteobacteria</taxon>
        <taxon>Rhodospirillales</taxon>
        <taxon>Magnetovibrionaceae</taxon>
        <taxon>Magnetovibrio</taxon>
    </lineage>
</organism>
<evidence type="ECO:0000313" key="1">
    <source>
        <dbReference type="EMBL" id="OEJ64641.1"/>
    </source>
</evidence>
<proteinExistence type="predicted"/>
<dbReference type="STRING" id="28181.BEN30_00690"/>
<gene>
    <name evidence="1" type="ORF">BEN30_00690</name>
</gene>
<accession>A0A1E5Q4I6</accession>